<evidence type="ECO:0000259" key="19">
    <source>
        <dbReference type="Pfam" id="PF17753"/>
    </source>
</evidence>
<comment type="catalytic activity">
    <reaction evidence="1">
        <text>Hydrolysis of terminal, non-reducing beta-D-mannose residues in beta-D-mannosides.</text>
        <dbReference type="EC" id="3.2.1.25"/>
    </reaction>
</comment>
<accession>A0A8C5ZA68</accession>
<dbReference type="EC" id="3.2.1.25" evidence="7"/>
<dbReference type="GeneID" id="107141353"/>
<dbReference type="Proteomes" id="UP000694407">
    <property type="component" value="Unplaced"/>
</dbReference>
<dbReference type="PANTHER" id="PTHR43730:SF1">
    <property type="entry name" value="BETA-MANNOSIDASE"/>
    <property type="match status" value="1"/>
</dbReference>
<dbReference type="Gene3D" id="2.60.120.260">
    <property type="entry name" value="Galactose-binding domain-like"/>
    <property type="match status" value="1"/>
</dbReference>
<dbReference type="GO" id="GO:0005764">
    <property type="term" value="C:lysosome"/>
    <property type="evidence" value="ECO:0007669"/>
    <property type="project" value="UniProtKB-SubCell"/>
</dbReference>
<evidence type="ECO:0000256" key="3">
    <source>
        <dbReference type="ARBA" id="ARBA00004371"/>
    </source>
</evidence>
<protein>
    <recommendedName>
        <fullName evidence="8">Beta-mannosidase</fullName>
        <ecNumber evidence="7">3.2.1.25</ecNumber>
    </recommendedName>
    <alternativeName>
        <fullName evidence="15">Lysosomal beta A mannosidase</fullName>
    </alternativeName>
    <alternativeName>
        <fullName evidence="16">Mannanase</fullName>
    </alternativeName>
</protein>
<dbReference type="SUPFAM" id="SSF49303">
    <property type="entry name" value="beta-Galactosidase/glucuronidase domain"/>
    <property type="match status" value="3"/>
</dbReference>
<dbReference type="FunFam" id="2.60.40.10:FF:000781">
    <property type="entry name" value="Mannosidase beta"/>
    <property type="match status" value="1"/>
</dbReference>
<dbReference type="InterPro" id="IPR036156">
    <property type="entry name" value="Beta-gal/glucu_dom_sf"/>
</dbReference>
<gene>
    <name evidence="22" type="primary">MANBA</name>
</gene>
<dbReference type="InterPro" id="IPR041447">
    <property type="entry name" value="Mannosidase_ig"/>
</dbReference>
<dbReference type="InterPro" id="IPR050887">
    <property type="entry name" value="Beta-mannosidase_GH2"/>
</dbReference>
<keyword evidence="23" id="KW-1185">Reference proteome</keyword>
<evidence type="ECO:0000313" key="23">
    <source>
        <dbReference type="Proteomes" id="UP000694407"/>
    </source>
</evidence>
<evidence type="ECO:0000256" key="5">
    <source>
        <dbReference type="ARBA" id="ARBA00007401"/>
    </source>
</evidence>
<evidence type="ECO:0000256" key="16">
    <source>
        <dbReference type="ARBA" id="ARBA00033445"/>
    </source>
</evidence>
<evidence type="ECO:0000256" key="1">
    <source>
        <dbReference type="ARBA" id="ARBA00000829"/>
    </source>
</evidence>
<keyword evidence="9 17" id="KW-0732">Signal</keyword>
<keyword evidence="11" id="KW-1015">Disulfide bond</keyword>
<evidence type="ECO:0000256" key="13">
    <source>
        <dbReference type="ARBA" id="ARBA00023228"/>
    </source>
</evidence>
<keyword evidence="14" id="KW-0326">Glycosidase</keyword>
<dbReference type="InterPro" id="IPR008979">
    <property type="entry name" value="Galactose-bd-like_sf"/>
</dbReference>
<feature type="signal peptide" evidence="17">
    <location>
        <begin position="1"/>
        <end position="19"/>
    </location>
</feature>
<evidence type="ECO:0000256" key="17">
    <source>
        <dbReference type="SAM" id="SignalP"/>
    </source>
</evidence>
<comment type="subcellular location">
    <subcellularLocation>
        <location evidence="3">Lysosome</location>
    </subcellularLocation>
</comment>
<reference evidence="22" key="1">
    <citation type="submission" date="2025-08" db="UniProtKB">
        <authorList>
            <consortium name="Ensembl"/>
        </authorList>
    </citation>
    <scope>IDENTIFICATION</scope>
</reference>
<evidence type="ECO:0000259" key="18">
    <source>
        <dbReference type="Pfam" id="PF02836"/>
    </source>
</evidence>
<dbReference type="FunFam" id="3.20.20.80:FF:000035">
    <property type="entry name" value="Mannosidase beta"/>
    <property type="match status" value="1"/>
</dbReference>
<dbReference type="Gene3D" id="2.60.40.10">
    <property type="entry name" value="Immunoglobulins"/>
    <property type="match status" value="2"/>
</dbReference>
<comment type="pathway">
    <text evidence="4">Glycan metabolism; N-glycan degradation.</text>
</comment>
<dbReference type="Pfam" id="PF17786">
    <property type="entry name" value="Mannosidase_ig"/>
    <property type="match status" value="1"/>
</dbReference>
<feature type="domain" description="Beta-mannosidase Ig-fold" evidence="19">
    <location>
        <begin position="799"/>
        <end position="878"/>
    </location>
</feature>
<dbReference type="Pfam" id="PF02836">
    <property type="entry name" value="Glyco_hydro_2_C"/>
    <property type="match status" value="1"/>
</dbReference>
<evidence type="ECO:0000256" key="15">
    <source>
        <dbReference type="ARBA" id="ARBA00032581"/>
    </source>
</evidence>
<evidence type="ECO:0000256" key="9">
    <source>
        <dbReference type="ARBA" id="ARBA00022729"/>
    </source>
</evidence>
<proteinExistence type="inferred from homology"/>
<dbReference type="InterPro" id="IPR017853">
    <property type="entry name" value="GH"/>
</dbReference>
<dbReference type="GeneTree" id="ENSGT00390000001670"/>
<evidence type="ECO:0000256" key="10">
    <source>
        <dbReference type="ARBA" id="ARBA00022801"/>
    </source>
</evidence>
<dbReference type="InterPro" id="IPR054593">
    <property type="entry name" value="Beta-mannosidase-like_N2"/>
</dbReference>
<feature type="domain" description="Mannosidase Ig/CBM-like" evidence="20">
    <location>
        <begin position="702"/>
        <end position="795"/>
    </location>
</feature>
<dbReference type="KEGG" id="mmma:107141353"/>
<dbReference type="InterPro" id="IPR041625">
    <property type="entry name" value="Beta-mannosidase_Ig"/>
</dbReference>
<dbReference type="Ensembl" id="ENSMMMT00000011200.1">
    <property type="protein sequence ID" value="ENSMMMP00000009825.1"/>
    <property type="gene ID" value="ENSMMMG00000008744.1"/>
</dbReference>
<dbReference type="CTD" id="4126"/>
<feature type="domain" description="Beta-mannosidase-like galactose-binding" evidence="21">
    <location>
        <begin position="29"/>
        <end position="203"/>
    </location>
</feature>
<keyword evidence="12" id="KW-0325">Glycoprotein</keyword>
<dbReference type="GO" id="GO:0005975">
    <property type="term" value="P:carbohydrate metabolic process"/>
    <property type="evidence" value="ECO:0007669"/>
    <property type="project" value="InterPro"/>
</dbReference>
<dbReference type="OrthoDB" id="2866996at2759"/>
<name>A0A8C5ZA68_MARMA</name>
<evidence type="ECO:0000256" key="11">
    <source>
        <dbReference type="ARBA" id="ARBA00023157"/>
    </source>
</evidence>
<organism evidence="22 23">
    <name type="scientific">Marmota marmota marmota</name>
    <name type="common">Alpine marmot</name>
    <dbReference type="NCBI Taxonomy" id="9994"/>
    <lineage>
        <taxon>Eukaryota</taxon>
        <taxon>Metazoa</taxon>
        <taxon>Chordata</taxon>
        <taxon>Craniata</taxon>
        <taxon>Vertebrata</taxon>
        <taxon>Euteleostomi</taxon>
        <taxon>Mammalia</taxon>
        <taxon>Eutheria</taxon>
        <taxon>Euarchontoglires</taxon>
        <taxon>Glires</taxon>
        <taxon>Rodentia</taxon>
        <taxon>Sciuromorpha</taxon>
        <taxon>Sciuridae</taxon>
        <taxon>Xerinae</taxon>
        <taxon>Marmotini</taxon>
        <taxon>Marmota</taxon>
    </lineage>
</organism>
<dbReference type="FunFam" id="2.60.120.260:FF:000060">
    <property type="entry name" value="Probable beta-mannosidase"/>
    <property type="match status" value="1"/>
</dbReference>
<dbReference type="Gene3D" id="3.20.20.80">
    <property type="entry name" value="Glycosidases"/>
    <property type="match status" value="1"/>
</dbReference>
<reference evidence="22" key="2">
    <citation type="submission" date="2025-09" db="UniProtKB">
        <authorList>
            <consortium name="Ensembl"/>
        </authorList>
    </citation>
    <scope>IDENTIFICATION</scope>
</reference>
<sequence>MRLHLLVLLALCGAGSTSGALSYSLGGSWRIRNGNGSLDLLGTVPGCVHSTLFQQGFIQDPYYGFNDLNYRWISLDNWIYSKEFKIPFDSSKWQMINLIFEGVDTVSEILLNNVTIGKTDNMFTKYIFDITNVIRDVNSIELRFQSAVLYATKQSKAYTSREVPPSCPPRVQKGECHVNFIRKEQCSFSWDWGPSFPTQGIWKGVRIEAYNICHLYDFTFVPMYDNRAQMWKLKIQAFFDVISPTPVGGQVIIAIPELKIQKTNNIKLQPGKRTVELSVKINKNIPVETWWPHGHGNQTGYNMTILFKLDKDLNIERSAKVYFRTVELIEEPIKGSRGLSFYFKINGLPIFLKGSNWIPPDSFQDRVTSDLLRLLLQSVVDANMNVLRVWGGGVYEQDKFYELCDELGIMVWQDFMFACALYPNEQSFMYSVAKEVAHQVRRLKSHPSIIVWSGNNENEIALMMNWYNVKITDLPVYIQDYVALYVSNIRKIVLSRDKSRPFITSSPSNGAESIAEGWVSHDPNSKNFGDVHFYDYHSDCWDWKVFPKARFVSEYGYQSWPSFSTLQTVSSEKDWFYKSNFSFHRQHHQHGNDEMLYQAGLHFTLPQSSDPLRQFKDTIYITQVMQAQCVKTETEFYRRSRSEIVNGEGHTMGALYWQLNDIWQAPSWSSLEYGGKWKMLHYFARNFFAPLLPIGFEDQGIFYVYGVSDLHSDSKVQLTVRIHAWNSLTPLYFTVTKPFVLKAGKAVSIYEQPVNTLLKTCGNCTRQNCVVSFYLSTDRKRVSPTNYHFLSSLKNAQGLLKPQITASISQQGDTFVFALETSAIAPFVWLDVGSIPGRFSDNGFFMTKKTRTVLFYPWKPTTKYKLEQSFHVTSLADIY</sequence>
<comment type="function">
    <text evidence="2">Exoglycosidase that cleaves the single beta-linked mannose residue from the non-reducing end of all N-linked glycoprotein oligosaccharides.</text>
</comment>
<feature type="domain" description="Glycoside hydrolase family 2 catalytic" evidence="18">
    <location>
        <begin position="343"/>
        <end position="502"/>
    </location>
</feature>
<evidence type="ECO:0000259" key="21">
    <source>
        <dbReference type="Pfam" id="PF22666"/>
    </source>
</evidence>
<dbReference type="GO" id="GO:0004567">
    <property type="term" value="F:beta-mannosidase activity"/>
    <property type="evidence" value="ECO:0007669"/>
    <property type="project" value="UniProtKB-EC"/>
</dbReference>
<dbReference type="GO" id="GO:0006516">
    <property type="term" value="P:glycoprotein catabolic process"/>
    <property type="evidence" value="ECO:0007669"/>
    <property type="project" value="TreeGrafter"/>
</dbReference>
<evidence type="ECO:0000313" key="22">
    <source>
        <dbReference type="Ensembl" id="ENSMMMP00000009825.1"/>
    </source>
</evidence>
<keyword evidence="13" id="KW-0458">Lysosome</keyword>
<dbReference type="FunFam" id="2.60.40.10:FF:000650">
    <property type="entry name" value="Mannosidase beta"/>
    <property type="match status" value="1"/>
</dbReference>
<evidence type="ECO:0000256" key="7">
    <source>
        <dbReference type="ARBA" id="ARBA00012754"/>
    </source>
</evidence>
<dbReference type="RefSeq" id="XP_015340090.1">
    <property type="nucleotide sequence ID" value="XM_015484604.2"/>
</dbReference>
<evidence type="ECO:0000256" key="2">
    <source>
        <dbReference type="ARBA" id="ARBA00003150"/>
    </source>
</evidence>
<comment type="subunit">
    <text evidence="6">Monomer.</text>
</comment>
<dbReference type="InterPro" id="IPR006103">
    <property type="entry name" value="Glyco_hydro_2_cat"/>
</dbReference>
<evidence type="ECO:0000256" key="8">
    <source>
        <dbReference type="ARBA" id="ARBA00015707"/>
    </source>
</evidence>
<dbReference type="Pfam" id="PF17753">
    <property type="entry name" value="Ig_mannosidase"/>
    <property type="match status" value="1"/>
</dbReference>
<dbReference type="PANTHER" id="PTHR43730">
    <property type="entry name" value="BETA-MANNOSIDASE"/>
    <property type="match status" value="1"/>
</dbReference>
<comment type="similarity">
    <text evidence="5">Belongs to the glycosyl hydrolase 2 family.</text>
</comment>
<dbReference type="InterPro" id="IPR013783">
    <property type="entry name" value="Ig-like_fold"/>
</dbReference>
<dbReference type="SUPFAM" id="SSF49785">
    <property type="entry name" value="Galactose-binding domain-like"/>
    <property type="match status" value="1"/>
</dbReference>
<evidence type="ECO:0000256" key="6">
    <source>
        <dbReference type="ARBA" id="ARBA00011245"/>
    </source>
</evidence>
<evidence type="ECO:0000256" key="14">
    <source>
        <dbReference type="ARBA" id="ARBA00023295"/>
    </source>
</evidence>
<evidence type="ECO:0000256" key="4">
    <source>
        <dbReference type="ARBA" id="ARBA00004740"/>
    </source>
</evidence>
<evidence type="ECO:0000256" key="12">
    <source>
        <dbReference type="ARBA" id="ARBA00023180"/>
    </source>
</evidence>
<dbReference type="AlphaFoldDB" id="A0A8C5ZA68"/>
<evidence type="ECO:0000259" key="20">
    <source>
        <dbReference type="Pfam" id="PF17786"/>
    </source>
</evidence>
<dbReference type="SUPFAM" id="SSF51445">
    <property type="entry name" value="(Trans)glycosidases"/>
    <property type="match status" value="1"/>
</dbReference>
<dbReference type="Pfam" id="PF22666">
    <property type="entry name" value="Glyco_hydro_2_N2"/>
    <property type="match status" value="1"/>
</dbReference>
<keyword evidence="10" id="KW-0378">Hydrolase</keyword>
<feature type="chain" id="PRO_5044151018" description="Beta-mannosidase" evidence="17">
    <location>
        <begin position="20"/>
        <end position="879"/>
    </location>
</feature>